<protein>
    <recommendedName>
        <fullName evidence="3">glucarate dehydratase</fullName>
        <ecNumber evidence="3">4.2.1.40</ecNumber>
    </recommendedName>
</protein>
<name>A0A2N4U6T6_9BURK</name>
<comment type="pathway">
    <text evidence="2">Carbohydrate acid metabolism; D-glucarate degradation; 2,5-dioxopentanoate from D-glucarate: step 1/2.</text>
</comment>
<accession>A0A2N4U6T6</accession>
<evidence type="ECO:0000313" key="6">
    <source>
        <dbReference type="Proteomes" id="UP000234190"/>
    </source>
</evidence>
<dbReference type="SMART" id="SM00922">
    <property type="entry name" value="MR_MLE"/>
    <property type="match status" value="1"/>
</dbReference>
<dbReference type="PANTHER" id="PTHR48080:SF4">
    <property type="entry name" value="GLUCARATE DEHYDRATASE"/>
    <property type="match status" value="1"/>
</dbReference>
<evidence type="ECO:0000256" key="3">
    <source>
        <dbReference type="ARBA" id="ARBA00011973"/>
    </source>
</evidence>
<dbReference type="InterPro" id="IPR013342">
    <property type="entry name" value="Mandelate_racemase_C"/>
</dbReference>
<dbReference type="InterPro" id="IPR013341">
    <property type="entry name" value="Mandelate_racemase_N_dom"/>
</dbReference>
<dbReference type="EC" id="4.2.1.40" evidence="3"/>
<proteinExistence type="predicted"/>
<dbReference type="RefSeq" id="WP_102073282.1">
    <property type="nucleotide sequence ID" value="NZ_PDNW01000004.1"/>
</dbReference>
<dbReference type="EMBL" id="PDNW01000004">
    <property type="protein sequence ID" value="PLC50735.1"/>
    <property type="molecule type" value="Genomic_DNA"/>
</dbReference>
<comment type="catalytic activity">
    <reaction evidence="1">
        <text>D-glucarate = 5-dehydro-4-deoxy-D-glucarate + H2O</text>
        <dbReference type="Rhea" id="RHEA:14573"/>
        <dbReference type="ChEBI" id="CHEBI:15377"/>
        <dbReference type="ChEBI" id="CHEBI:30612"/>
        <dbReference type="ChEBI" id="CHEBI:42819"/>
        <dbReference type="EC" id="4.2.1.40"/>
    </reaction>
</comment>
<dbReference type="SUPFAM" id="SSF54826">
    <property type="entry name" value="Enolase N-terminal domain-like"/>
    <property type="match status" value="1"/>
</dbReference>
<evidence type="ECO:0000259" key="4">
    <source>
        <dbReference type="SMART" id="SM00922"/>
    </source>
</evidence>
<dbReference type="Pfam" id="PF02746">
    <property type="entry name" value="MR_MLE_N"/>
    <property type="match status" value="1"/>
</dbReference>
<dbReference type="Pfam" id="PF13378">
    <property type="entry name" value="MR_MLE_C"/>
    <property type="match status" value="1"/>
</dbReference>
<evidence type="ECO:0000256" key="2">
    <source>
        <dbReference type="ARBA" id="ARBA00005183"/>
    </source>
</evidence>
<organism evidence="5 6">
    <name type="scientific">Pollutimonas subterranea</name>
    <dbReference type="NCBI Taxonomy" id="2045210"/>
    <lineage>
        <taxon>Bacteria</taxon>
        <taxon>Pseudomonadati</taxon>
        <taxon>Pseudomonadota</taxon>
        <taxon>Betaproteobacteria</taxon>
        <taxon>Burkholderiales</taxon>
        <taxon>Alcaligenaceae</taxon>
        <taxon>Pollutimonas</taxon>
    </lineage>
</organism>
<dbReference type="PANTHER" id="PTHR48080">
    <property type="entry name" value="D-GALACTONATE DEHYDRATASE-RELATED"/>
    <property type="match status" value="1"/>
</dbReference>
<reference evidence="5 6" key="1">
    <citation type="submission" date="2017-10" db="EMBL/GenBank/DDBJ databases">
        <title>Two draft genome sequences of Pusillimonas sp. strains isolated from a nitrate- and radionuclide-contaminated groundwater in Russia.</title>
        <authorList>
            <person name="Grouzdev D.S."/>
            <person name="Tourova T.P."/>
            <person name="Goeva M.A."/>
            <person name="Babich T.L."/>
            <person name="Sokolova D.S."/>
            <person name="Abdullin R."/>
            <person name="Poltaraus A.B."/>
            <person name="Toshchakov S.V."/>
            <person name="Nazina T.N."/>
        </authorList>
    </citation>
    <scope>NUCLEOTIDE SEQUENCE [LARGE SCALE GENOMIC DNA]</scope>
    <source>
        <strain evidence="5 6">JR1/69-3-13</strain>
    </source>
</reference>
<dbReference type="SFLD" id="SFLDS00001">
    <property type="entry name" value="Enolase"/>
    <property type="match status" value="1"/>
</dbReference>
<evidence type="ECO:0000313" key="5">
    <source>
        <dbReference type="EMBL" id="PLC50735.1"/>
    </source>
</evidence>
<dbReference type="InterPro" id="IPR029017">
    <property type="entry name" value="Enolase-like_N"/>
</dbReference>
<gene>
    <name evidence="5" type="ORF">CR159_06980</name>
</gene>
<evidence type="ECO:0000256" key="1">
    <source>
        <dbReference type="ARBA" id="ARBA00001426"/>
    </source>
</evidence>
<dbReference type="InterPro" id="IPR036849">
    <property type="entry name" value="Enolase-like_C_sf"/>
</dbReference>
<dbReference type="SUPFAM" id="SSF51604">
    <property type="entry name" value="Enolase C-terminal domain-like"/>
    <property type="match status" value="1"/>
</dbReference>
<dbReference type="Gene3D" id="3.30.390.10">
    <property type="entry name" value="Enolase-like, N-terminal domain"/>
    <property type="match status" value="1"/>
</dbReference>
<dbReference type="SFLD" id="SFLDG00179">
    <property type="entry name" value="mandelate_racemase"/>
    <property type="match status" value="1"/>
</dbReference>
<comment type="caution">
    <text evidence="5">The sequence shown here is derived from an EMBL/GenBank/DDBJ whole genome shotgun (WGS) entry which is preliminary data.</text>
</comment>
<dbReference type="CDD" id="cd03316">
    <property type="entry name" value="MR_like"/>
    <property type="match status" value="1"/>
</dbReference>
<dbReference type="InterPro" id="IPR029065">
    <property type="entry name" value="Enolase_C-like"/>
</dbReference>
<dbReference type="GO" id="GO:0008872">
    <property type="term" value="F:glucarate dehydratase activity"/>
    <property type="evidence" value="ECO:0007669"/>
    <property type="project" value="UniProtKB-EC"/>
</dbReference>
<dbReference type="AlphaFoldDB" id="A0A2N4U6T6"/>
<keyword evidence="6" id="KW-1185">Reference proteome</keyword>
<dbReference type="Gene3D" id="3.20.20.120">
    <property type="entry name" value="Enolase-like C-terminal domain"/>
    <property type="match status" value="1"/>
</dbReference>
<sequence>MKIERVETLACDAGWRNYHFLKITTDTGIVGWSEFDEAFGPAGLGDVIKRYAPQLIGKSVDDHEMLYGSIAATMRPAPYGLSAEALGAIENALLDAKAKSLGVPCYQLLGGKHRDAIPIYWSHCATWRISHPTHYKPAIVDLDGVKKAGEDARLAGHSAVKTNMFMHGDGPVRQWMTGFGAPYAPSLTIDRKLINSVRAHLEALQDGAGPDVRLMIDLNFNARTEGYVSMIRALKDFDFLWVELDSYNPEALAYIRQQSHCPISGLETLFGVRQFLPYFREQSVDVAIIDAVWNGVWQSMKVANTAEAFDINIAPHNFYSHLASMMNVHFAAAVPNLRIMEYDIDRLAWDDELFNYAPQVRNGEILVPDTPGWGCEPNEEAFLAHPPKERTGYLGL</sequence>
<dbReference type="InterPro" id="IPR034593">
    <property type="entry name" value="DgoD-like"/>
</dbReference>
<dbReference type="OrthoDB" id="103536at2"/>
<dbReference type="Proteomes" id="UP000234190">
    <property type="component" value="Unassembled WGS sequence"/>
</dbReference>
<feature type="domain" description="Mandelate racemase/muconate lactonizing enzyme C-terminal" evidence="4">
    <location>
        <begin position="142"/>
        <end position="262"/>
    </location>
</feature>